<dbReference type="OMA" id="NEMYENH"/>
<protein>
    <submittedName>
        <fullName evidence="1">Uncharacterized protein</fullName>
    </submittedName>
</protein>
<name>A0A8S1QNW9_PARPR</name>
<evidence type="ECO:0000313" key="2">
    <source>
        <dbReference type="Proteomes" id="UP000688137"/>
    </source>
</evidence>
<organism evidence="1 2">
    <name type="scientific">Paramecium primaurelia</name>
    <dbReference type="NCBI Taxonomy" id="5886"/>
    <lineage>
        <taxon>Eukaryota</taxon>
        <taxon>Sar</taxon>
        <taxon>Alveolata</taxon>
        <taxon>Ciliophora</taxon>
        <taxon>Intramacronucleata</taxon>
        <taxon>Oligohymenophorea</taxon>
        <taxon>Peniculida</taxon>
        <taxon>Parameciidae</taxon>
        <taxon>Paramecium</taxon>
    </lineage>
</organism>
<proteinExistence type="predicted"/>
<sequence length="450" mass="53374">MSKVYELYIHLLVKQQHSPMISTISKYEPSGFKDDNNPLCMANKFRVMRYRSEKLLLPDNILQHYINLFKNNRQLFILFLRQLTSPIQENELQEQQQIENIIQQIELDSILIEQLNLWSNIFQLTQKQLQSLFICQNMTDYLNFLKEFLKNQLQTFQNIDLSQINLDDDFDKTEQTQIIYVNEMYENHYKPSSKKKLVSFTHKNELSESDQNSIIRVIQKKKLASIRDIYNAIITQFDLQPKIQYTELNGQWICQIDIKEIQSKQTSQNKTQSLLSSQIYIIKQLCPIIFDYILENSNQDIDQIKNNKGILNLALPTSKNHKLIPQEDYLKQLPYNYELIENYIENKTSNETCSIRKLQNEVTNYLIQKYNKYSINKQLLSVASTYELTMTFTDNGKHKSIEKTFTTKLRFCNARLIGQQYIINVIGNLIFGEDRSKQFENINQFLLQIQ</sequence>
<accession>A0A8S1QNW9</accession>
<gene>
    <name evidence="1" type="ORF">PPRIM_AZ9-3.1.T1700038</name>
</gene>
<comment type="caution">
    <text evidence="1">The sequence shown here is derived from an EMBL/GenBank/DDBJ whole genome shotgun (WGS) entry which is preliminary data.</text>
</comment>
<dbReference type="Proteomes" id="UP000688137">
    <property type="component" value="Unassembled WGS sequence"/>
</dbReference>
<evidence type="ECO:0000313" key="1">
    <source>
        <dbReference type="EMBL" id="CAD8116247.1"/>
    </source>
</evidence>
<dbReference type="EMBL" id="CAJJDM010000179">
    <property type="protein sequence ID" value="CAD8116247.1"/>
    <property type="molecule type" value="Genomic_DNA"/>
</dbReference>
<dbReference type="AlphaFoldDB" id="A0A8S1QNW9"/>
<reference evidence="1" key="1">
    <citation type="submission" date="2021-01" db="EMBL/GenBank/DDBJ databases">
        <authorList>
            <consortium name="Genoscope - CEA"/>
            <person name="William W."/>
        </authorList>
    </citation>
    <scope>NUCLEOTIDE SEQUENCE</scope>
</reference>
<keyword evidence="2" id="KW-1185">Reference proteome</keyword>